<evidence type="ECO:0000256" key="2">
    <source>
        <dbReference type="ARBA" id="ARBA00007727"/>
    </source>
</evidence>
<dbReference type="Pfam" id="PF13839">
    <property type="entry name" value="PC-Esterase"/>
    <property type="match status" value="1"/>
</dbReference>
<dbReference type="Proteomes" id="UP000001514">
    <property type="component" value="Unassembled WGS sequence"/>
</dbReference>
<evidence type="ECO:0000256" key="3">
    <source>
        <dbReference type="ARBA" id="ARBA00022692"/>
    </source>
</evidence>
<feature type="domain" description="Trichome birefringence-like N-terminal" evidence="8">
    <location>
        <begin position="1"/>
        <end position="52"/>
    </location>
</feature>
<dbReference type="GO" id="GO:0016020">
    <property type="term" value="C:membrane"/>
    <property type="evidence" value="ECO:0007669"/>
    <property type="project" value="UniProtKB-SubCell"/>
</dbReference>
<dbReference type="OMA" id="DISWAPK"/>
<sequence length="356" mass="41231">CDLSKGEWIFDSTPPLYTNSSCDHIQLLQNCLRNGKPDTGYLHWRWRPHNCDLPRFDPATFLELMRGKSMLFFGDSLARNHMQSLLCSLSQVERPDKVYSREDKDVKWGFQSYNFTLAIVWSPFLVKHVKVRDDPLLFNLHLDVPHPAWWPSLASYDFAVMSASQWFFRPSLYSINNTIFGCNEYSRENYTDVHFLTAMELAFRTSLRAIATLDGYNGTTFLRTASPEHFEHGTWSTGGKCNRTRPTHSVRDAVHGGGGELELPWLPSNLNRVQRDEARKFDPSNGSRLRVLDVTYSAYLRPDGHPGPYRIYQPYAKEPGRHVQNDCLHWCLPGPVDMWNQLLLESVKKLERDKEE</sequence>
<keyword evidence="6" id="KW-0472">Membrane</keyword>
<evidence type="ECO:0000259" key="7">
    <source>
        <dbReference type="Pfam" id="PF13839"/>
    </source>
</evidence>
<dbReference type="InterPro" id="IPR026057">
    <property type="entry name" value="TBL_C"/>
</dbReference>
<evidence type="ECO:0000256" key="6">
    <source>
        <dbReference type="ARBA" id="ARBA00023136"/>
    </source>
</evidence>
<evidence type="ECO:0000256" key="5">
    <source>
        <dbReference type="ARBA" id="ARBA00022989"/>
    </source>
</evidence>
<evidence type="ECO:0000313" key="10">
    <source>
        <dbReference type="Proteomes" id="UP000001514"/>
    </source>
</evidence>
<dbReference type="Gramene" id="EFJ19691">
    <property type="protein sequence ID" value="EFJ19691"/>
    <property type="gene ID" value="SELMODRAFT_110577"/>
</dbReference>
<feature type="domain" description="Trichome birefringence-like C-terminal" evidence="7">
    <location>
        <begin position="53"/>
        <end position="345"/>
    </location>
</feature>
<evidence type="ECO:0000313" key="9">
    <source>
        <dbReference type="EMBL" id="EFJ19691.1"/>
    </source>
</evidence>
<proteinExistence type="inferred from homology"/>
<dbReference type="GO" id="GO:0016413">
    <property type="term" value="F:O-acetyltransferase activity"/>
    <property type="evidence" value="ECO:0000318"/>
    <property type="project" value="GO_Central"/>
</dbReference>
<evidence type="ECO:0000256" key="4">
    <source>
        <dbReference type="ARBA" id="ARBA00022968"/>
    </source>
</evidence>
<dbReference type="InterPro" id="IPR029962">
    <property type="entry name" value="TBL"/>
</dbReference>
<dbReference type="Pfam" id="PF14416">
    <property type="entry name" value="PMR5N"/>
    <property type="match status" value="1"/>
</dbReference>
<dbReference type="PANTHER" id="PTHR32285:SF48">
    <property type="entry name" value="PROTEIN TRICHOME BIREFRINGENCE-LIKE 19"/>
    <property type="match status" value="1"/>
</dbReference>
<keyword evidence="5" id="KW-1133">Transmembrane helix</keyword>
<organism evidence="10">
    <name type="scientific">Selaginella moellendorffii</name>
    <name type="common">Spikemoss</name>
    <dbReference type="NCBI Taxonomy" id="88036"/>
    <lineage>
        <taxon>Eukaryota</taxon>
        <taxon>Viridiplantae</taxon>
        <taxon>Streptophyta</taxon>
        <taxon>Embryophyta</taxon>
        <taxon>Tracheophyta</taxon>
        <taxon>Lycopodiopsida</taxon>
        <taxon>Selaginellales</taxon>
        <taxon>Selaginellaceae</taxon>
        <taxon>Selaginella</taxon>
    </lineage>
</organism>
<dbReference type="KEGG" id="smo:SELMODRAFT_110577"/>
<dbReference type="EMBL" id="GL377605">
    <property type="protein sequence ID" value="EFJ19691.1"/>
    <property type="molecule type" value="Genomic_DNA"/>
</dbReference>
<comment type="similarity">
    <text evidence="2">Belongs to the PC-esterase family. TBL subfamily.</text>
</comment>
<keyword evidence="4" id="KW-0735">Signal-anchor</keyword>
<dbReference type="InParanoid" id="D8S752"/>
<reference evidence="9 10" key="1">
    <citation type="journal article" date="2011" name="Science">
        <title>The Selaginella genome identifies genetic changes associated with the evolution of vascular plants.</title>
        <authorList>
            <person name="Banks J.A."/>
            <person name="Nishiyama T."/>
            <person name="Hasebe M."/>
            <person name="Bowman J.L."/>
            <person name="Gribskov M."/>
            <person name="dePamphilis C."/>
            <person name="Albert V.A."/>
            <person name="Aono N."/>
            <person name="Aoyama T."/>
            <person name="Ambrose B.A."/>
            <person name="Ashton N.W."/>
            <person name="Axtell M.J."/>
            <person name="Barker E."/>
            <person name="Barker M.S."/>
            <person name="Bennetzen J.L."/>
            <person name="Bonawitz N.D."/>
            <person name="Chapple C."/>
            <person name="Cheng C."/>
            <person name="Correa L.G."/>
            <person name="Dacre M."/>
            <person name="DeBarry J."/>
            <person name="Dreyer I."/>
            <person name="Elias M."/>
            <person name="Engstrom E.M."/>
            <person name="Estelle M."/>
            <person name="Feng L."/>
            <person name="Finet C."/>
            <person name="Floyd S.K."/>
            <person name="Frommer W.B."/>
            <person name="Fujita T."/>
            <person name="Gramzow L."/>
            <person name="Gutensohn M."/>
            <person name="Harholt J."/>
            <person name="Hattori M."/>
            <person name="Heyl A."/>
            <person name="Hirai T."/>
            <person name="Hiwatashi Y."/>
            <person name="Ishikawa M."/>
            <person name="Iwata M."/>
            <person name="Karol K.G."/>
            <person name="Koehler B."/>
            <person name="Kolukisaoglu U."/>
            <person name="Kubo M."/>
            <person name="Kurata T."/>
            <person name="Lalonde S."/>
            <person name="Li K."/>
            <person name="Li Y."/>
            <person name="Litt A."/>
            <person name="Lyons E."/>
            <person name="Manning G."/>
            <person name="Maruyama T."/>
            <person name="Michael T.P."/>
            <person name="Mikami K."/>
            <person name="Miyazaki S."/>
            <person name="Morinaga S."/>
            <person name="Murata T."/>
            <person name="Mueller-Roeber B."/>
            <person name="Nelson D.R."/>
            <person name="Obara M."/>
            <person name="Oguri Y."/>
            <person name="Olmstead R.G."/>
            <person name="Onodera N."/>
            <person name="Petersen B.L."/>
            <person name="Pils B."/>
            <person name="Prigge M."/>
            <person name="Rensing S.A."/>
            <person name="Riano-Pachon D.M."/>
            <person name="Roberts A.W."/>
            <person name="Sato Y."/>
            <person name="Scheller H.V."/>
            <person name="Schulz B."/>
            <person name="Schulz C."/>
            <person name="Shakirov E.V."/>
            <person name="Shibagaki N."/>
            <person name="Shinohara N."/>
            <person name="Shippen D.E."/>
            <person name="Soerensen I."/>
            <person name="Sotooka R."/>
            <person name="Sugimoto N."/>
            <person name="Sugita M."/>
            <person name="Sumikawa N."/>
            <person name="Tanurdzic M."/>
            <person name="Theissen G."/>
            <person name="Ulvskov P."/>
            <person name="Wakazuki S."/>
            <person name="Weng J.K."/>
            <person name="Willats W.W."/>
            <person name="Wipf D."/>
            <person name="Wolf P.G."/>
            <person name="Yang L."/>
            <person name="Zimmer A.D."/>
            <person name="Zhu Q."/>
            <person name="Mitros T."/>
            <person name="Hellsten U."/>
            <person name="Loque D."/>
            <person name="Otillar R."/>
            <person name="Salamov A."/>
            <person name="Schmutz J."/>
            <person name="Shapiro H."/>
            <person name="Lindquist E."/>
            <person name="Lucas S."/>
            <person name="Rokhsar D."/>
            <person name="Grigoriev I.V."/>
        </authorList>
    </citation>
    <scope>NUCLEOTIDE SEQUENCE [LARGE SCALE GENOMIC DNA]</scope>
</reference>
<gene>
    <name evidence="9" type="ORF">SELMODRAFT_110577</name>
</gene>
<accession>D8S752</accession>
<dbReference type="OrthoDB" id="630188at2759"/>
<dbReference type="PANTHER" id="PTHR32285">
    <property type="entry name" value="PROTEIN TRICHOME BIREFRINGENCE-LIKE 9-RELATED"/>
    <property type="match status" value="1"/>
</dbReference>
<protein>
    <submittedName>
        <fullName evidence="9">Uncharacterized protein</fullName>
    </submittedName>
</protein>
<feature type="non-terminal residue" evidence="9">
    <location>
        <position position="1"/>
    </location>
</feature>
<dbReference type="InterPro" id="IPR025846">
    <property type="entry name" value="TBL_N"/>
</dbReference>
<keyword evidence="3" id="KW-0812">Transmembrane</keyword>
<dbReference type="HOGENOM" id="CLU_020953_6_1_1"/>
<dbReference type="AlphaFoldDB" id="D8S752"/>
<dbReference type="GO" id="GO:0005794">
    <property type="term" value="C:Golgi apparatus"/>
    <property type="evidence" value="ECO:0000318"/>
    <property type="project" value="GO_Central"/>
</dbReference>
<comment type="subcellular location">
    <subcellularLocation>
        <location evidence="1">Membrane</location>
        <topology evidence="1">Single-pass membrane protein</topology>
    </subcellularLocation>
</comment>
<evidence type="ECO:0000256" key="1">
    <source>
        <dbReference type="ARBA" id="ARBA00004167"/>
    </source>
</evidence>
<evidence type="ECO:0000259" key="8">
    <source>
        <dbReference type="Pfam" id="PF14416"/>
    </source>
</evidence>
<name>D8S752_SELML</name>
<keyword evidence="10" id="KW-1185">Reference proteome</keyword>